<evidence type="ECO:0000313" key="2">
    <source>
        <dbReference type="Proteomes" id="UP000823388"/>
    </source>
</evidence>
<dbReference type="EMBL" id="CM029042">
    <property type="protein sequence ID" value="KAG2621358.1"/>
    <property type="molecule type" value="Genomic_DNA"/>
</dbReference>
<accession>A0A8T0UH17</accession>
<dbReference type="AlphaFoldDB" id="A0A8T0UH17"/>
<name>A0A8T0UH17_PANVG</name>
<comment type="caution">
    <text evidence="1">The sequence shown here is derived from an EMBL/GenBank/DDBJ whole genome shotgun (WGS) entry which is preliminary data.</text>
</comment>
<gene>
    <name evidence="1" type="ORF">PVAP13_3NG236400</name>
</gene>
<sequence>MWSSAVDSGLPETLICNLRGWRHWGHHPRVLVEYAATLPEPPSGCGLFVHHRLIEQWGFHPFKMLEPYVDLGVLQMVLSPTSSEMVISDSFSWHTFHCP</sequence>
<evidence type="ECO:0000313" key="1">
    <source>
        <dbReference type="EMBL" id="KAG2621358.1"/>
    </source>
</evidence>
<reference evidence="1" key="1">
    <citation type="submission" date="2020-05" db="EMBL/GenBank/DDBJ databases">
        <title>WGS assembly of Panicum virgatum.</title>
        <authorList>
            <person name="Lovell J.T."/>
            <person name="Jenkins J."/>
            <person name="Shu S."/>
            <person name="Juenger T.E."/>
            <person name="Schmutz J."/>
        </authorList>
    </citation>
    <scope>NUCLEOTIDE SEQUENCE</scope>
    <source>
        <strain evidence="1">AP13</strain>
    </source>
</reference>
<proteinExistence type="predicted"/>
<keyword evidence="2" id="KW-1185">Reference proteome</keyword>
<dbReference type="Proteomes" id="UP000823388">
    <property type="component" value="Chromosome 3N"/>
</dbReference>
<protein>
    <submittedName>
        <fullName evidence="1">Uncharacterized protein</fullName>
    </submittedName>
</protein>
<organism evidence="1 2">
    <name type="scientific">Panicum virgatum</name>
    <name type="common">Blackwell switchgrass</name>
    <dbReference type="NCBI Taxonomy" id="38727"/>
    <lineage>
        <taxon>Eukaryota</taxon>
        <taxon>Viridiplantae</taxon>
        <taxon>Streptophyta</taxon>
        <taxon>Embryophyta</taxon>
        <taxon>Tracheophyta</taxon>
        <taxon>Spermatophyta</taxon>
        <taxon>Magnoliopsida</taxon>
        <taxon>Liliopsida</taxon>
        <taxon>Poales</taxon>
        <taxon>Poaceae</taxon>
        <taxon>PACMAD clade</taxon>
        <taxon>Panicoideae</taxon>
        <taxon>Panicodae</taxon>
        <taxon>Paniceae</taxon>
        <taxon>Panicinae</taxon>
        <taxon>Panicum</taxon>
        <taxon>Panicum sect. Hiantes</taxon>
    </lineage>
</organism>